<dbReference type="EMBL" id="JBAMMX010000014">
    <property type="protein sequence ID" value="KAK6927507.1"/>
    <property type="molecule type" value="Genomic_DNA"/>
</dbReference>
<dbReference type="InterPro" id="IPR004158">
    <property type="entry name" value="DUF247_pln"/>
</dbReference>
<reference evidence="1 2" key="1">
    <citation type="submission" date="2023-12" db="EMBL/GenBank/DDBJ databases">
        <title>A high-quality genome assembly for Dillenia turbinata (Dilleniales).</title>
        <authorList>
            <person name="Chanderbali A."/>
        </authorList>
    </citation>
    <scope>NUCLEOTIDE SEQUENCE [LARGE SCALE GENOMIC DNA]</scope>
    <source>
        <strain evidence="1">LSX21</strain>
        <tissue evidence="1">Leaf</tissue>
    </source>
</reference>
<organism evidence="1 2">
    <name type="scientific">Dillenia turbinata</name>
    <dbReference type="NCBI Taxonomy" id="194707"/>
    <lineage>
        <taxon>Eukaryota</taxon>
        <taxon>Viridiplantae</taxon>
        <taxon>Streptophyta</taxon>
        <taxon>Embryophyta</taxon>
        <taxon>Tracheophyta</taxon>
        <taxon>Spermatophyta</taxon>
        <taxon>Magnoliopsida</taxon>
        <taxon>eudicotyledons</taxon>
        <taxon>Gunneridae</taxon>
        <taxon>Pentapetalae</taxon>
        <taxon>Dilleniales</taxon>
        <taxon>Dilleniaceae</taxon>
        <taxon>Dillenia</taxon>
    </lineage>
</organism>
<dbReference type="PANTHER" id="PTHR31170">
    <property type="entry name" value="BNAC04G53230D PROTEIN"/>
    <property type="match status" value="1"/>
</dbReference>
<proteinExistence type="predicted"/>
<gene>
    <name evidence="1" type="ORF">RJ641_006098</name>
</gene>
<comment type="caution">
    <text evidence="1">The sequence shown here is derived from an EMBL/GenBank/DDBJ whole genome shotgun (WGS) entry which is preliminary data.</text>
</comment>
<keyword evidence="2" id="KW-1185">Reference proteome</keyword>
<sequence>MERLGKQLVEVFPPFQLGSRGAHTLQGACGHQPSPYQIAFQAIFADKRVLAIDSMSQYVSAEIQDSQNLILISVREKLQNIPPLPCTGCIHRVPYKLRRTNEEAYVPRIVSIGPFHHGKQNLQTMEAHKLRYLEKFLKLVEAKVSLEDCIRAIKSRIERIRDSYAESIDMSNENFVQMILVDSAFIIELFLLSRYDSVDEIDPICRKPWLIDDVSRDLRLVENQLPFFILEELFNLAFGSNENIADSFLKLSYKFFEGSENINAFLELTLNSEVKHFVDMLRYSYIASATRRSSKQPENFEFPPSALELWGAGVSFRKGTGNCLFNIKFRNRVLEMASLMLEDGTETLFRNLIAFEQYYYQNSSYITDYVHLLACLIKSSGDVKLLARKGIIENQLGSPMEVVSLIQNLRKETVVWGGKFYFASLCNELIEYCWNM</sequence>
<dbReference type="PANTHER" id="PTHR31170:SF25">
    <property type="entry name" value="BNAA09G04570D PROTEIN"/>
    <property type="match status" value="1"/>
</dbReference>
<dbReference type="AlphaFoldDB" id="A0AAN8VHG9"/>
<name>A0AAN8VHG9_9MAGN</name>
<dbReference type="Proteomes" id="UP001370490">
    <property type="component" value="Unassembled WGS sequence"/>
</dbReference>
<evidence type="ECO:0000313" key="2">
    <source>
        <dbReference type="Proteomes" id="UP001370490"/>
    </source>
</evidence>
<dbReference type="Pfam" id="PF03140">
    <property type="entry name" value="DUF247"/>
    <property type="match status" value="1"/>
</dbReference>
<accession>A0AAN8VHG9</accession>
<protein>
    <submittedName>
        <fullName evidence="1">Uncharacterized protein</fullName>
    </submittedName>
</protein>
<evidence type="ECO:0000313" key="1">
    <source>
        <dbReference type="EMBL" id="KAK6927507.1"/>
    </source>
</evidence>